<evidence type="ECO:0000313" key="1">
    <source>
        <dbReference type="EMBL" id="AET40565.1"/>
    </source>
</evidence>
<accession>G8JV86</accession>
<keyword evidence="2" id="KW-1185">Reference proteome</keyword>
<evidence type="ECO:0000313" key="2">
    <source>
        <dbReference type="Proteomes" id="UP000006790"/>
    </source>
</evidence>
<reference evidence="2" key="1">
    <citation type="journal article" date="2012" name="G3 (Bethesda)">
        <title>Pichia sorbitophila, an interspecies yeast hybrid reveals early steps of genome resolution following polyploidization.</title>
        <authorList>
            <person name="Leh Louis V."/>
            <person name="Despons L."/>
            <person name="Friedrich A."/>
            <person name="Martin T."/>
            <person name="Durrens P."/>
            <person name="Casaregola S."/>
            <person name="Neuveglise C."/>
            <person name="Fairhead C."/>
            <person name="Marck C."/>
            <person name="Cruz J.A."/>
            <person name="Straub M.L."/>
            <person name="Kugler V."/>
            <person name="Sacerdot C."/>
            <person name="Uzunov Z."/>
            <person name="Thierry A."/>
            <person name="Weiss S."/>
            <person name="Bleykasten C."/>
            <person name="De Montigny J."/>
            <person name="Jacques N."/>
            <person name="Jung P."/>
            <person name="Lemaire M."/>
            <person name="Mallet S."/>
            <person name="Morel G."/>
            <person name="Richard G.F."/>
            <person name="Sarkar A."/>
            <person name="Savel G."/>
            <person name="Schacherer J."/>
            <person name="Seret M.L."/>
            <person name="Talla E."/>
            <person name="Samson G."/>
            <person name="Jubin C."/>
            <person name="Poulain J."/>
            <person name="Vacherie B."/>
            <person name="Barbe V."/>
            <person name="Pelletier E."/>
            <person name="Sherman D.J."/>
            <person name="Westhof E."/>
            <person name="Weissenbach J."/>
            <person name="Baret P.V."/>
            <person name="Wincker P."/>
            <person name="Gaillardin C."/>
            <person name="Dujon B."/>
            <person name="Souciet J.L."/>
        </authorList>
    </citation>
    <scope>NUCLEOTIDE SEQUENCE [LARGE SCALE GENOMIC DNA]</scope>
    <source>
        <strain evidence="2">CBS 270.75 / DBVPG 7215 / KCTC 17166 / NRRL Y-17582</strain>
    </source>
</reference>
<dbReference type="AlphaFoldDB" id="G8JV86"/>
<dbReference type="OMA" id="CEGARFK"/>
<dbReference type="GeneID" id="11472233"/>
<gene>
    <name evidence="1" type="ordered locus">Ecym_6182</name>
</gene>
<protein>
    <submittedName>
        <fullName evidence="1">Uncharacterized protein</fullName>
    </submittedName>
</protein>
<dbReference type="Proteomes" id="UP000006790">
    <property type="component" value="Chromosome 6"/>
</dbReference>
<organism evidence="1 2">
    <name type="scientific">Eremothecium cymbalariae (strain CBS 270.75 / DBVPG 7215 / KCTC 17166 / NRRL Y-17582)</name>
    <name type="common">Yeast</name>
    <dbReference type="NCBI Taxonomy" id="931890"/>
    <lineage>
        <taxon>Eukaryota</taxon>
        <taxon>Fungi</taxon>
        <taxon>Dikarya</taxon>
        <taxon>Ascomycota</taxon>
        <taxon>Saccharomycotina</taxon>
        <taxon>Saccharomycetes</taxon>
        <taxon>Saccharomycetales</taxon>
        <taxon>Saccharomycetaceae</taxon>
        <taxon>Eremothecium</taxon>
    </lineage>
</organism>
<dbReference type="HOGENOM" id="CLU_387301_0_0_1"/>
<proteinExistence type="predicted"/>
<dbReference type="RefSeq" id="XP_003647382.1">
    <property type="nucleotide sequence ID" value="XM_003647334.1"/>
</dbReference>
<name>G8JV86_ERECY</name>
<sequence>MIGYSDHNCAAYFDRESTITAIQRSIQRDKPLHYDSLHLKGKLRQHFKMPVGIRNSLKQSYYKNLEGARASLVHASESYHEACEGARFKFYRALADTRQILHEMRDTMDNLRFEAQLWRYDHISSTKLGWLFKSENATSNDILYCLRSTSRNGQLYRETGSRPGDYFKTQTFNNKVSIIGPRSDQTETNSSSSPRIILSTDEDAFGDVDNNFIFSAPPMFTNVEYDDIGSLLKSNSAPVELVNDSAIINSGYNFLSNRLDLNNVLNPKTVPASQGNISQIETVRKMTDIVIQMFDQYVNNNSNSNNITNKDKDNNNGNYVNLEEYMHTDIEQKKWGDIDVSNKLNLNGVVDVHTKVEHSTPPRTANSICDEIDRLNSMIESTISMYRDSEEDIHSTMYHPTDASDQKTNHSSTVSRADVCKAGARKLESHPMSLLAYSSNATMEDIEDILARVVEQLNQFESNGSPFGLLDNTFIQTDDILNDTVKSLEILNEPEPATVPSENSQVLHKPSNWCTVRHIGHIGHTGHNVQDDDICCADQPEFEITLESELGPKISFDLTSSPLKISTHYKSPTEREKLGFTQHDYNDEDSIYDDIHQYERLRFDQMPISLKTIFKEYPPYIYEKRLLKPLPPSLKVLFQDPQYDYNWKDSDPKSLKPYHATLDPGWEINNLFRTITLRNGCTLQSPMGYWLNKCWFCGHHIYSRFHNCRREYLKKHIHNGAEYVRFQISDFCEDFKLEIEWALYKIRYELF</sequence>
<dbReference type="EMBL" id="CP002502">
    <property type="protein sequence ID" value="AET40565.1"/>
    <property type="molecule type" value="Genomic_DNA"/>
</dbReference>
<dbReference type="InParanoid" id="G8JV86"/>
<dbReference type="OrthoDB" id="4048165at2759"/>
<dbReference type="KEGG" id="erc:Ecym_6182"/>